<evidence type="ECO:0008006" key="2">
    <source>
        <dbReference type="Google" id="ProtNLM"/>
    </source>
</evidence>
<name>A0A6C0DNT0_9ZZZZ</name>
<protein>
    <recommendedName>
        <fullName evidence="2">Glycosyltransferase 2-like domain-containing protein</fullName>
    </recommendedName>
</protein>
<proteinExistence type="predicted"/>
<dbReference type="EMBL" id="MN739646">
    <property type="protein sequence ID" value="QHT17870.1"/>
    <property type="molecule type" value="Genomic_DNA"/>
</dbReference>
<sequence length="248" mass="29521">MEHCQTIGAYYQCHKNPYATFHCLFSFRSHYPDSTIVLISDNGYDYSEMAKCFNCIYIHDNSNAKFISTHQDIISGSHIENMNRLIERVKTAFILIKEDYVIWLEDDVFVRNKIQEQFHYDLNGFCPNMFSRFTILKLKENYPFLEEKEYRYSGHGGSVFKKQSLLESFENKTRVEELLRDWLEIGFYELCQDVFFSLLLTLNKKNVGPYMGHQDFFIENMIVAVQHQYKNFYGLPMPEELKYLVKVT</sequence>
<accession>A0A6C0DNT0</accession>
<reference evidence="1" key="1">
    <citation type="journal article" date="2020" name="Nature">
        <title>Giant virus diversity and host interactions through global metagenomics.</title>
        <authorList>
            <person name="Schulz F."/>
            <person name="Roux S."/>
            <person name="Paez-Espino D."/>
            <person name="Jungbluth S."/>
            <person name="Walsh D.A."/>
            <person name="Denef V.J."/>
            <person name="McMahon K.D."/>
            <person name="Konstantinidis K.T."/>
            <person name="Eloe-Fadrosh E.A."/>
            <person name="Kyrpides N.C."/>
            <person name="Woyke T."/>
        </authorList>
    </citation>
    <scope>NUCLEOTIDE SEQUENCE</scope>
    <source>
        <strain evidence="1">GVMAG-M-3300023174-3</strain>
    </source>
</reference>
<organism evidence="1">
    <name type="scientific">viral metagenome</name>
    <dbReference type="NCBI Taxonomy" id="1070528"/>
    <lineage>
        <taxon>unclassified sequences</taxon>
        <taxon>metagenomes</taxon>
        <taxon>organismal metagenomes</taxon>
    </lineage>
</organism>
<dbReference type="AlphaFoldDB" id="A0A6C0DNT0"/>
<evidence type="ECO:0000313" key="1">
    <source>
        <dbReference type="EMBL" id="QHT17870.1"/>
    </source>
</evidence>